<name>A0ABP3ZGF2_9ACTN</name>
<dbReference type="Proteomes" id="UP001501578">
    <property type="component" value="Unassembled WGS sequence"/>
</dbReference>
<keyword evidence="2" id="KW-0812">Transmembrane</keyword>
<feature type="region of interest" description="Disordered" evidence="1">
    <location>
        <begin position="1"/>
        <end position="95"/>
    </location>
</feature>
<evidence type="ECO:0000256" key="2">
    <source>
        <dbReference type="SAM" id="Phobius"/>
    </source>
</evidence>
<feature type="compositionally biased region" description="Pro residues" evidence="1">
    <location>
        <begin position="78"/>
        <end position="89"/>
    </location>
</feature>
<evidence type="ECO:0000259" key="3">
    <source>
        <dbReference type="Pfam" id="PF12229"/>
    </source>
</evidence>
<dbReference type="InterPro" id="IPR007391">
    <property type="entry name" value="Vancomycin_resist_VanW"/>
</dbReference>
<reference evidence="5" key="1">
    <citation type="journal article" date="2019" name="Int. J. Syst. Evol. Microbiol.">
        <title>The Global Catalogue of Microorganisms (GCM) 10K type strain sequencing project: providing services to taxonomists for standard genome sequencing and annotation.</title>
        <authorList>
            <consortium name="The Broad Institute Genomics Platform"/>
            <consortium name="The Broad Institute Genome Sequencing Center for Infectious Disease"/>
            <person name="Wu L."/>
            <person name="Ma J."/>
        </authorList>
    </citation>
    <scope>NUCLEOTIDE SEQUENCE [LARGE SCALE GENOMIC DNA]</scope>
    <source>
        <strain evidence="5">JCM 11136</strain>
    </source>
</reference>
<dbReference type="PANTHER" id="PTHR35788">
    <property type="entry name" value="EXPORTED PROTEIN-RELATED"/>
    <property type="match status" value="1"/>
</dbReference>
<keyword evidence="5" id="KW-1185">Reference proteome</keyword>
<feature type="domain" description="YoaR-like putative peptidoglycan binding" evidence="3">
    <location>
        <begin position="301"/>
        <end position="402"/>
    </location>
</feature>
<proteinExistence type="predicted"/>
<dbReference type="InterPro" id="IPR022029">
    <property type="entry name" value="YoaR-like_PG-bd"/>
</dbReference>
<protein>
    <submittedName>
        <fullName evidence="4">VanW family protein</fullName>
    </submittedName>
</protein>
<dbReference type="EMBL" id="BAAAHQ010000008">
    <property type="protein sequence ID" value="GAA0921616.1"/>
    <property type="molecule type" value="Genomic_DNA"/>
</dbReference>
<keyword evidence="2" id="KW-1133">Transmembrane helix</keyword>
<dbReference type="Pfam" id="PF04294">
    <property type="entry name" value="VanW"/>
    <property type="match status" value="1"/>
</dbReference>
<evidence type="ECO:0000313" key="5">
    <source>
        <dbReference type="Proteomes" id="UP001501578"/>
    </source>
</evidence>
<organism evidence="4 5">
    <name type="scientific">Nonomuraea longicatena</name>
    <dbReference type="NCBI Taxonomy" id="83682"/>
    <lineage>
        <taxon>Bacteria</taxon>
        <taxon>Bacillati</taxon>
        <taxon>Actinomycetota</taxon>
        <taxon>Actinomycetes</taxon>
        <taxon>Streptosporangiales</taxon>
        <taxon>Streptosporangiaceae</taxon>
        <taxon>Nonomuraea</taxon>
    </lineage>
</organism>
<keyword evidence="2" id="KW-0472">Membrane</keyword>
<dbReference type="PANTHER" id="PTHR35788:SF1">
    <property type="entry name" value="EXPORTED PROTEIN"/>
    <property type="match status" value="1"/>
</dbReference>
<sequence length="652" mass="68770">MRRAGPIDSPTDPFASVPLPKRGKKPKVDGLPPGVSRDIFGPQDRPDPEPAPASGGTAALPPVAPPPQPWPMQDQAQPPGPPEPQPAPAYEPDTPRRGLLPTLLVVAVVLGLAAYLVPAVAMSGQVLPGTRVSGIDIGGLTINQAADRLRAQLASRLERPVTVNVGGREEVIQPDEAGLELDVVATLGEASSGFPGPGQVWQALTGTTELEPALTVDSSQLTRSVEGLAEIVDRPPKEGRVAFVGLRPQALMPQEGALLDRQAAVEAIGAAFLRSHDNISLSLAPAAPKSSEETVRQALADARRAVAAPLTLTHAGRSATLTPAAVAASLSYVSDASGGLQPRFDAEKALKSVEGGLVGAANRPRDATYQIVGDRPVLVPARQGRGVDADRLSRDVVEALGSPSARTVPVTLAAARPRRTTGEVSGLGIKEKVAEFTTAFACCQPRAGNIRRMAQALDGHLVLPKQTFSFNTAVGEPTAEAGYVEAPQVVGGRLVNVVGGGGSQFATTLYNAVFAGGYEGVEHTPMDYHTPHYPIGRDAAVLFPGRDYKWLNDSEHGVLIKTTSTDTSVSVTLWSTRRYDKVETVVSDRREVRSFRREVSKEAGCLPTEGQAGFTVDVTRVFFKGGEEVKRDERQVTKYRPQAQVTCANGQG</sequence>
<dbReference type="InterPro" id="IPR052913">
    <property type="entry name" value="Glycopeptide_resist_protein"/>
</dbReference>
<gene>
    <name evidence="4" type="ORF">GCM10009560_20520</name>
</gene>
<feature type="transmembrane region" description="Helical" evidence="2">
    <location>
        <begin position="98"/>
        <end position="117"/>
    </location>
</feature>
<comment type="caution">
    <text evidence="4">The sequence shown here is derived from an EMBL/GenBank/DDBJ whole genome shotgun (WGS) entry which is preliminary data.</text>
</comment>
<evidence type="ECO:0000256" key="1">
    <source>
        <dbReference type="SAM" id="MobiDB-lite"/>
    </source>
</evidence>
<evidence type="ECO:0000313" key="4">
    <source>
        <dbReference type="EMBL" id="GAA0921616.1"/>
    </source>
</evidence>
<dbReference type="Pfam" id="PF12229">
    <property type="entry name" value="PG_binding_4"/>
    <property type="match status" value="1"/>
</dbReference>
<accession>A0ABP3ZGF2</accession>